<accession>A0A1I2QAC6</accession>
<evidence type="ECO:0000259" key="2">
    <source>
        <dbReference type="Pfam" id="PF07670"/>
    </source>
</evidence>
<dbReference type="Proteomes" id="UP000199337">
    <property type="component" value="Unassembled WGS sequence"/>
</dbReference>
<keyword evidence="1" id="KW-0472">Membrane</keyword>
<gene>
    <name evidence="3" type="ORF">SAMN05660649_01157</name>
</gene>
<dbReference type="EMBL" id="FOOX01000003">
    <property type="protein sequence ID" value="SFG25435.1"/>
    <property type="molecule type" value="Genomic_DNA"/>
</dbReference>
<proteinExistence type="predicted"/>
<name>A0A1I2QAC6_9FIRM</name>
<feature type="transmembrane region" description="Helical" evidence="1">
    <location>
        <begin position="61"/>
        <end position="83"/>
    </location>
</feature>
<evidence type="ECO:0000256" key="1">
    <source>
        <dbReference type="SAM" id="Phobius"/>
    </source>
</evidence>
<protein>
    <submittedName>
        <fullName evidence="3">Nucleoside recognition</fullName>
    </submittedName>
</protein>
<feature type="transmembrane region" description="Helical" evidence="1">
    <location>
        <begin position="115"/>
        <end position="137"/>
    </location>
</feature>
<dbReference type="InterPro" id="IPR011642">
    <property type="entry name" value="Gate_dom"/>
</dbReference>
<feature type="transmembrane region" description="Helical" evidence="1">
    <location>
        <begin position="21"/>
        <end position="41"/>
    </location>
</feature>
<organism evidence="3 4">
    <name type="scientific">Desulfotruncus arcticus DSM 17038</name>
    <dbReference type="NCBI Taxonomy" id="1121424"/>
    <lineage>
        <taxon>Bacteria</taxon>
        <taxon>Bacillati</taxon>
        <taxon>Bacillota</taxon>
        <taxon>Clostridia</taxon>
        <taxon>Eubacteriales</taxon>
        <taxon>Desulfallaceae</taxon>
        <taxon>Desulfotruncus</taxon>
    </lineage>
</organism>
<sequence length="139" mass="14735">MITAGTLKRGLNRGFSTTWTLTKVVVPVYLVVTFLKYTPVLDLVAGLFAPVMHMFGLPGEASLVLVLGKLINLYAAIGAISSLGLSHREITIIATMLLLSHSLPIESAVSGRTGVNAALITAFRITMAVLSGILLNLML</sequence>
<keyword evidence="4" id="KW-1185">Reference proteome</keyword>
<evidence type="ECO:0000313" key="4">
    <source>
        <dbReference type="Proteomes" id="UP000199337"/>
    </source>
</evidence>
<dbReference type="AlphaFoldDB" id="A0A1I2QAC6"/>
<keyword evidence="1" id="KW-1133">Transmembrane helix</keyword>
<reference evidence="4" key="1">
    <citation type="submission" date="2016-10" db="EMBL/GenBank/DDBJ databases">
        <authorList>
            <person name="Varghese N."/>
            <person name="Submissions S."/>
        </authorList>
    </citation>
    <scope>NUCLEOTIDE SEQUENCE [LARGE SCALE GENOMIC DNA]</scope>
    <source>
        <strain evidence="4">DSM 17038</strain>
    </source>
</reference>
<dbReference type="Pfam" id="PF07670">
    <property type="entry name" value="Gate"/>
    <property type="match status" value="1"/>
</dbReference>
<evidence type="ECO:0000313" key="3">
    <source>
        <dbReference type="EMBL" id="SFG25435.1"/>
    </source>
</evidence>
<feature type="domain" description="Nucleoside transporter/FeoB GTPase Gate" evidence="2">
    <location>
        <begin position="19"/>
        <end position="105"/>
    </location>
</feature>
<dbReference type="STRING" id="341036.SAMN05660649_01157"/>
<dbReference type="OrthoDB" id="9779080at2"/>
<keyword evidence="1" id="KW-0812">Transmembrane</keyword>
<dbReference type="RefSeq" id="WP_092469598.1">
    <property type="nucleotide sequence ID" value="NZ_FOOX01000003.1"/>
</dbReference>